<dbReference type="GO" id="GO:0043565">
    <property type="term" value="F:sequence-specific DNA binding"/>
    <property type="evidence" value="ECO:0007669"/>
    <property type="project" value="InterPro"/>
</dbReference>
<dbReference type="SMART" id="SM00091">
    <property type="entry name" value="PAS"/>
    <property type="match status" value="2"/>
</dbReference>
<name>A4ACP0_9GAMM</name>
<dbReference type="Gene3D" id="1.20.5.430">
    <property type="match status" value="1"/>
</dbReference>
<evidence type="ECO:0000259" key="1">
    <source>
        <dbReference type="PROSITE" id="PS50112"/>
    </source>
</evidence>
<evidence type="ECO:0000313" key="2">
    <source>
        <dbReference type="EMBL" id="EAQ96254.2"/>
    </source>
</evidence>
<dbReference type="SUPFAM" id="SSF55785">
    <property type="entry name" value="PYP-like sensor domain (PAS domain)"/>
    <property type="match status" value="2"/>
</dbReference>
<dbReference type="InterPro" id="IPR035965">
    <property type="entry name" value="PAS-like_dom_sf"/>
</dbReference>
<feature type="domain" description="PAS" evidence="1">
    <location>
        <begin position="264"/>
        <end position="305"/>
    </location>
</feature>
<dbReference type="PRINTS" id="PR01590">
    <property type="entry name" value="HTHFIS"/>
</dbReference>
<comment type="caution">
    <text evidence="2">The sequence shown here is derived from an EMBL/GenBank/DDBJ whole genome shotgun (WGS) entry which is preliminary data.</text>
</comment>
<dbReference type="STRING" id="314285.KT71_19353"/>
<dbReference type="InterPro" id="IPR013656">
    <property type="entry name" value="PAS_4"/>
</dbReference>
<dbReference type="Pfam" id="PF08448">
    <property type="entry name" value="PAS_4"/>
    <property type="match status" value="1"/>
</dbReference>
<protein>
    <submittedName>
        <fullName evidence="2">Transcriptional regulator PpsR</fullName>
    </submittedName>
</protein>
<dbReference type="eggNOG" id="COG2204">
    <property type="taxonomic scope" value="Bacteria"/>
</dbReference>
<reference evidence="2 3" key="1">
    <citation type="journal article" date="2007" name="Proc. Natl. Acad. Sci. U.S.A.">
        <title>Characterization of a marine gammaproteobacterium capable of aerobic anoxygenic photosynthesis.</title>
        <authorList>
            <person name="Fuchs B.M."/>
            <person name="Spring S."/>
            <person name="Teeling H."/>
            <person name="Quast C."/>
            <person name="Wulf J."/>
            <person name="Schattenhofer M."/>
            <person name="Yan S."/>
            <person name="Ferriera S."/>
            <person name="Johnson J."/>
            <person name="Glockner F.O."/>
            <person name="Amann R."/>
        </authorList>
    </citation>
    <scope>NUCLEOTIDE SEQUENCE [LARGE SCALE GENOMIC DNA]</scope>
    <source>
        <strain evidence="2">KT71</strain>
    </source>
</reference>
<gene>
    <name evidence="2" type="ORF">KT71_19353</name>
</gene>
<sequence length="462" mass="50595">MLAKQPKPVLAGLLSRVADLALTLDKGGVILGVESWSAELPEDLADLWVGSSLSDTLLDGSEDRIDRVDNALVQAMQGRDGRVDLVHRLEGVPDGLPVQYQVMAGEAEQIFFVGQDLRSDVSLRQQLVNAQQALEQDYWRLRQVETRYRRLFDMVGDAVLVLDALSSRVLEANPRAVELLSEGDKGLVGKVFPRGLDGDSARALQDMMAETRTVGRSQLHNLLLEDGETRVDVSASFLRQAGEERFLLRLGTRDAAVHSPGAVSGVHLQEMVRNAPDAVVLTDTEGRIMAVNNSFLELAQLVAEEQAIGHSADRWLGRSGVDLSVLLSNLRDKSVVKLFSSTLMPQAGSPAEVEISACRLDEPDGADYALFIRDVERRVARDHPVSAKLPGSIEQVTQRVGRVPLKDLVRESTDLIEALCIETALEVTQDNRASAAELLGLSRQSLYAKLRRFNIGGDDDPR</sequence>
<evidence type="ECO:0000313" key="3">
    <source>
        <dbReference type="Proteomes" id="UP000019205"/>
    </source>
</evidence>
<accession>A4ACP0</accession>
<dbReference type="SUPFAM" id="SSF46689">
    <property type="entry name" value="Homeodomain-like"/>
    <property type="match status" value="1"/>
</dbReference>
<dbReference type="NCBIfam" id="TIGR02040">
    <property type="entry name" value="PpsR-CrtJ"/>
    <property type="match status" value="1"/>
</dbReference>
<dbReference type="AlphaFoldDB" id="A4ACP0"/>
<dbReference type="InterPro" id="IPR000014">
    <property type="entry name" value="PAS"/>
</dbReference>
<organism evidence="2 3">
    <name type="scientific">Congregibacter litoralis KT71</name>
    <dbReference type="NCBI Taxonomy" id="314285"/>
    <lineage>
        <taxon>Bacteria</taxon>
        <taxon>Pseudomonadati</taxon>
        <taxon>Pseudomonadota</taxon>
        <taxon>Gammaproteobacteria</taxon>
        <taxon>Cellvibrionales</taxon>
        <taxon>Halieaceae</taxon>
        <taxon>Congregibacter</taxon>
    </lineage>
</organism>
<dbReference type="Proteomes" id="UP000019205">
    <property type="component" value="Chromosome"/>
</dbReference>
<proteinExistence type="predicted"/>
<keyword evidence="3" id="KW-1185">Reference proteome</keyword>
<dbReference type="InterPro" id="IPR009057">
    <property type="entry name" value="Homeodomain-like_sf"/>
</dbReference>
<dbReference type="EMBL" id="AAOA02000005">
    <property type="protein sequence ID" value="EAQ96254.2"/>
    <property type="molecule type" value="Genomic_DNA"/>
</dbReference>
<dbReference type="Pfam" id="PF13188">
    <property type="entry name" value="PAS_8"/>
    <property type="match status" value="1"/>
</dbReference>
<dbReference type="Pfam" id="PF02954">
    <property type="entry name" value="HTH_8"/>
    <property type="match status" value="1"/>
</dbReference>
<dbReference type="Gene3D" id="1.10.10.60">
    <property type="entry name" value="Homeodomain-like"/>
    <property type="match status" value="1"/>
</dbReference>
<reference evidence="2 3" key="2">
    <citation type="journal article" date="2009" name="PLoS ONE">
        <title>The photosynthetic apparatus and its regulation in the aerobic gammaproteobacterium Congregibacter litoralis gen. nov., sp. nov.</title>
        <authorList>
            <person name="Spring S."/>
            <person name="Lunsdorf H."/>
            <person name="Fuchs B.M."/>
            <person name="Tindall B.J."/>
        </authorList>
    </citation>
    <scope>NUCLEOTIDE SEQUENCE [LARGE SCALE GENOMIC DNA]</scope>
    <source>
        <strain evidence="2">KT71</strain>
    </source>
</reference>
<dbReference type="PROSITE" id="PS50112">
    <property type="entry name" value="PAS"/>
    <property type="match status" value="1"/>
</dbReference>
<dbReference type="HOGENOM" id="CLU_562490_0_0_6"/>
<dbReference type="InterPro" id="IPR002197">
    <property type="entry name" value="HTH_Fis"/>
</dbReference>
<dbReference type="Gene3D" id="3.30.450.20">
    <property type="entry name" value="PAS domain"/>
    <property type="match status" value="2"/>
</dbReference>
<dbReference type="InterPro" id="IPR011785">
    <property type="entry name" value="Tscrpt_reg_PpsR-CrtJ"/>
</dbReference>